<dbReference type="AlphaFoldDB" id="A0A5J4UM66"/>
<name>A0A5J4UM66_9EUKA</name>
<sequence>MAQAETETYPITLKSRAESHFINQQLKYDFVYQLPTDTFRIATYDSGRGYVQKKTGAQIVYLSDSNDRRYSERYPQKIYPQNKPKKSKKMAKDDLYQEITQKQFPFKSKYDVIRKANYYDIPTHQTKNQFDIYPQTNTLEPHDYQLKPLAKFERPYFSPNYNSWEIDQVFIMKKSVEIKQYLFAINVNTKFLVVIPVKSKSQIPILDALKQLISLVLISDIRGDGEKAYASKLLTDFYKENNINTFFT</sequence>
<feature type="domain" description="Integrase catalytic" evidence="1">
    <location>
        <begin position="151"/>
        <end position="248"/>
    </location>
</feature>
<proteinExistence type="predicted"/>
<dbReference type="PROSITE" id="PS50994">
    <property type="entry name" value="INTEGRASE"/>
    <property type="match status" value="1"/>
</dbReference>
<evidence type="ECO:0000313" key="2">
    <source>
        <dbReference type="EMBL" id="KAA6371373.1"/>
    </source>
</evidence>
<dbReference type="InterPro" id="IPR001584">
    <property type="entry name" value="Integrase_cat-core"/>
</dbReference>
<dbReference type="SUPFAM" id="SSF53098">
    <property type="entry name" value="Ribonuclease H-like"/>
    <property type="match status" value="1"/>
</dbReference>
<dbReference type="InterPro" id="IPR012337">
    <property type="entry name" value="RNaseH-like_sf"/>
</dbReference>
<dbReference type="InterPro" id="IPR036397">
    <property type="entry name" value="RNaseH_sf"/>
</dbReference>
<dbReference type="Gene3D" id="3.30.420.10">
    <property type="entry name" value="Ribonuclease H-like superfamily/Ribonuclease H"/>
    <property type="match status" value="1"/>
</dbReference>
<evidence type="ECO:0000313" key="3">
    <source>
        <dbReference type="Proteomes" id="UP000324800"/>
    </source>
</evidence>
<dbReference type="GO" id="GO:0003676">
    <property type="term" value="F:nucleic acid binding"/>
    <property type="evidence" value="ECO:0007669"/>
    <property type="project" value="InterPro"/>
</dbReference>
<dbReference type="Proteomes" id="UP000324800">
    <property type="component" value="Unassembled WGS sequence"/>
</dbReference>
<protein>
    <recommendedName>
        <fullName evidence="1">Integrase catalytic domain-containing protein</fullName>
    </recommendedName>
</protein>
<evidence type="ECO:0000259" key="1">
    <source>
        <dbReference type="PROSITE" id="PS50994"/>
    </source>
</evidence>
<accession>A0A5J4UM66</accession>
<organism evidence="2 3">
    <name type="scientific">Streblomastix strix</name>
    <dbReference type="NCBI Taxonomy" id="222440"/>
    <lineage>
        <taxon>Eukaryota</taxon>
        <taxon>Metamonada</taxon>
        <taxon>Preaxostyla</taxon>
        <taxon>Oxymonadida</taxon>
        <taxon>Streblomastigidae</taxon>
        <taxon>Streblomastix</taxon>
    </lineage>
</organism>
<feature type="non-terminal residue" evidence="2">
    <location>
        <position position="248"/>
    </location>
</feature>
<comment type="caution">
    <text evidence="2">The sequence shown here is derived from an EMBL/GenBank/DDBJ whole genome shotgun (WGS) entry which is preliminary data.</text>
</comment>
<reference evidence="2 3" key="1">
    <citation type="submission" date="2019-03" db="EMBL/GenBank/DDBJ databases">
        <title>Single cell metagenomics reveals metabolic interactions within the superorganism composed of flagellate Streblomastix strix and complex community of Bacteroidetes bacteria on its surface.</title>
        <authorList>
            <person name="Treitli S.C."/>
            <person name="Kolisko M."/>
            <person name="Husnik F."/>
            <person name="Keeling P."/>
            <person name="Hampl V."/>
        </authorList>
    </citation>
    <scope>NUCLEOTIDE SEQUENCE [LARGE SCALE GENOMIC DNA]</scope>
    <source>
        <strain evidence="2">ST1C</strain>
    </source>
</reference>
<dbReference type="EMBL" id="SNRW01014535">
    <property type="protein sequence ID" value="KAA6371373.1"/>
    <property type="molecule type" value="Genomic_DNA"/>
</dbReference>
<dbReference type="GO" id="GO:0015074">
    <property type="term" value="P:DNA integration"/>
    <property type="evidence" value="ECO:0007669"/>
    <property type="project" value="InterPro"/>
</dbReference>
<gene>
    <name evidence="2" type="ORF">EZS28_033100</name>
</gene>